<protein>
    <submittedName>
        <fullName evidence="2">NmrA family protein</fullName>
    </submittedName>
</protein>
<evidence type="ECO:0000256" key="1">
    <source>
        <dbReference type="ARBA" id="ARBA00022857"/>
    </source>
</evidence>
<dbReference type="GeneID" id="92046991"/>
<dbReference type="PANTHER" id="PTHR42748:SF14">
    <property type="entry name" value="SNOAL-LIKE DOMAIN-CONTAINING PROTEIN"/>
    <property type="match status" value="1"/>
</dbReference>
<comment type="caution">
    <text evidence="2">The sequence shown here is derived from an EMBL/GenBank/DDBJ whole genome shotgun (WGS) entry which is preliminary data.</text>
</comment>
<keyword evidence="1" id="KW-0521">NADP</keyword>
<dbReference type="EMBL" id="JAQQWN010000007">
    <property type="protein sequence ID" value="KAK8074953.1"/>
    <property type="molecule type" value="Genomic_DNA"/>
</dbReference>
<gene>
    <name evidence="2" type="ORF">PG997_009616</name>
</gene>
<dbReference type="InterPro" id="IPR051164">
    <property type="entry name" value="NmrA-like_oxidored"/>
</dbReference>
<reference evidence="2 3" key="1">
    <citation type="submission" date="2023-01" db="EMBL/GenBank/DDBJ databases">
        <title>Analysis of 21 Apiospora genomes using comparative genomics revels a genus with tremendous synthesis potential of carbohydrate active enzymes and secondary metabolites.</title>
        <authorList>
            <person name="Sorensen T."/>
        </authorList>
    </citation>
    <scope>NUCLEOTIDE SEQUENCE [LARGE SCALE GENOMIC DNA]</scope>
    <source>
        <strain evidence="2 3">CBS 114990</strain>
    </source>
</reference>
<sequence length="196" mass="21366">MAVVGGTGAQCLPIVRDLAQYYSYELRALARDATSRRFRELQSYGAVEAGAEVGGNSSRTKAAAFTAGTYIEMAIPALTIMMPRIEEKDDEGDVGSDGVLTWRLPLGPERAVVDVALADYGYCIKWVSKHPDRAHGFSLEVTIDHITYDETARVFTAVTVTAVTTAVVPVIVDVPWMGLRVTLRMRTTWPPCRPGS</sequence>
<organism evidence="2 3">
    <name type="scientific">Apiospora hydei</name>
    <dbReference type="NCBI Taxonomy" id="1337664"/>
    <lineage>
        <taxon>Eukaryota</taxon>
        <taxon>Fungi</taxon>
        <taxon>Dikarya</taxon>
        <taxon>Ascomycota</taxon>
        <taxon>Pezizomycotina</taxon>
        <taxon>Sordariomycetes</taxon>
        <taxon>Xylariomycetidae</taxon>
        <taxon>Amphisphaeriales</taxon>
        <taxon>Apiosporaceae</taxon>
        <taxon>Apiospora</taxon>
    </lineage>
</organism>
<name>A0ABR1VUM4_9PEZI</name>
<dbReference type="Gene3D" id="3.40.50.720">
    <property type="entry name" value="NAD(P)-binding Rossmann-like Domain"/>
    <property type="match status" value="1"/>
</dbReference>
<dbReference type="Proteomes" id="UP001433268">
    <property type="component" value="Unassembled WGS sequence"/>
</dbReference>
<keyword evidence="3" id="KW-1185">Reference proteome</keyword>
<dbReference type="PANTHER" id="PTHR42748">
    <property type="entry name" value="NITROGEN METABOLITE REPRESSION PROTEIN NMRA FAMILY MEMBER"/>
    <property type="match status" value="1"/>
</dbReference>
<evidence type="ECO:0000313" key="2">
    <source>
        <dbReference type="EMBL" id="KAK8074953.1"/>
    </source>
</evidence>
<dbReference type="RefSeq" id="XP_066665893.1">
    <property type="nucleotide sequence ID" value="XM_066813931.1"/>
</dbReference>
<proteinExistence type="predicted"/>
<accession>A0ABR1VUM4</accession>
<evidence type="ECO:0000313" key="3">
    <source>
        <dbReference type="Proteomes" id="UP001433268"/>
    </source>
</evidence>